<protein>
    <submittedName>
        <fullName evidence="1">Uncharacterized protein</fullName>
    </submittedName>
</protein>
<dbReference type="Proteomes" id="UP000256503">
    <property type="component" value="Chromosome"/>
</dbReference>
<sequence>MDDLLVSSQASAGLGFGDGLRGAGYGNPSRGGDALLQQFCNQPIQPPLVGAGLPAIKGEALARLPDA</sequence>
<evidence type="ECO:0000313" key="2">
    <source>
        <dbReference type="Proteomes" id="UP000256503"/>
    </source>
</evidence>
<organism evidence="1 2">
    <name type="scientific">Pseudomonas plecoglossicida</name>
    <dbReference type="NCBI Taxonomy" id="70775"/>
    <lineage>
        <taxon>Bacteria</taxon>
        <taxon>Pseudomonadati</taxon>
        <taxon>Pseudomonadota</taxon>
        <taxon>Gammaproteobacteria</taxon>
        <taxon>Pseudomonadales</taxon>
        <taxon>Pseudomonadaceae</taxon>
        <taxon>Pseudomonas</taxon>
    </lineage>
</organism>
<dbReference type="EMBL" id="CP031146">
    <property type="protein sequence ID" value="AXM95800.1"/>
    <property type="molecule type" value="Genomic_DNA"/>
</dbReference>
<evidence type="ECO:0000313" key="1">
    <source>
        <dbReference type="EMBL" id="AXM95800.1"/>
    </source>
</evidence>
<accession>A0AAD0QVY3</accession>
<gene>
    <name evidence="1" type="ORF">DVB73_08345</name>
</gene>
<dbReference type="AlphaFoldDB" id="A0AAD0QVY3"/>
<reference evidence="1 2" key="1">
    <citation type="submission" date="2018-07" db="EMBL/GenBank/DDBJ databases">
        <title>Complete genome sequence of a Pseudomonas plecoglossicida strain pathogenic to the marine fish, Larimichthys crocea.</title>
        <authorList>
            <person name="Tao Z."/>
        </authorList>
    </citation>
    <scope>NUCLEOTIDE SEQUENCE [LARGE SCALE GENOMIC DNA]</scope>
    <source>
        <strain evidence="1 2">XSDHY-P</strain>
    </source>
</reference>
<proteinExistence type="predicted"/>
<name>A0AAD0QVY3_PSEDL</name>